<dbReference type="InterPro" id="IPR021127">
    <property type="entry name" value="CRISPR_associated_Cas2"/>
</dbReference>
<sequence>MRYLICYDIENSKNRTKLFERLKDFGLLAVQKSVFYGELSRADKLAIKELLSKYCAKSDKAIIASVNLDFNDTLGYTKECFESKIYEII</sequence>
<evidence type="ECO:0000256" key="4">
    <source>
        <dbReference type="ARBA" id="ARBA00022723"/>
    </source>
</evidence>
<dbReference type="InterPro" id="IPR019199">
    <property type="entry name" value="Virulence_VapD/CRISPR_Cas2"/>
</dbReference>
<keyword evidence="7 9" id="KW-0460">Magnesium</keyword>
<dbReference type="Pfam" id="PF09827">
    <property type="entry name" value="CRISPR_Cas2"/>
    <property type="match status" value="1"/>
</dbReference>
<reference evidence="10 11" key="1">
    <citation type="journal article" date="2017" name="Genome Biol. Evol.">
        <title>Comparative Genomic Analysis Identifies a Campylobacter Clade Deficient in Selenium Metabolism.</title>
        <authorList>
            <person name="Miller W.G."/>
            <person name="Yee E."/>
            <person name="Lopes B.S."/>
            <person name="Chapman M.H."/>
            <person name="Huynh S."/>
            <person name="Bono J.L."/>
            <person name="Parker C.T."/>
            <person name="Strachan N.J.C."/>
            <person name="Forbes K.J."/>
        </authorList>
    </citation>
    <scope>NUCLEOTIDE SEQUENCE [LARGE SCALE GENOMIC DNA]</scope>
    <source>
        <strain evidence="10 11">NCTC 13003</strain>
    </source>
</reference>
<dbReference type="HAMAP" id="MF_01471">
    <property type="entry name" value="Cas2"/>
    <property type="match status" value="1"/>
</dbReference>
<evidence type="ECO:0000313" key="11">
    <source>
        <dbReference type="Proteomes" id="UP000194309"/>
    </source>
</evidence>
<comment type="similarity">
    <text evidence="2 9">Belongs to the CRISPR-associated endoribonuclease Cas2 protein family.</text>
</comment>
<comment type="subunit">
    <text evidence="9">Homodimer, forms a heterotetramer with a Cas1 homodimer.</text>
</comment>
<proteinExistence type="inferred from homology"/>
<dbReference type="OrthoDB" id="9798176at2"/>
<dbReference type="PANTHER" id="PTHR34405:SF3">
    <property type="entry name" value="CRISPR-ASSOCIATED ENDORIBONUCLEASE CAS2 3"/>
    <property type="match status" value="1"/>
</dbReference>
<keyword evidence="4 9" id="KW-0479">Metal-binding</keyword>
<evidence type="ECO:0000256" key="5">
    <source>
        <dbReference type="ARBA" id="ARBA00022759"/>
    </source>
</evidence>
<evidence type="ECO:0000256" key="8">
    <source>
        <dbReference type="ARBA" id="ARBA00023118"/>
    </source>
</evidence>
<dbReference type="AlphaFoldDB" id="A0A1X9STY8"/>
<dbReference type="NCBIfam" id="TIGR01573">
    <property type="entry name" value="cas2"/>
    <property type="match status" value="1"/>
</dbReference>
<keyword evidence="11" id="KW-1185">Reference proteome</keyword>
<evidence type="ECO:0000256" key="1">
    <source>
        <dbReference type="ARBA" id="ARBA00001946"/>
    </source>
</evidence>
<dbReference type="Gene3D" id="3.30.70.240">
    <property type="match status" value="1"/>
</dbReference>
<evidence type="ECO:0000256" key="6">
    <source>
        <dbReference type="ARBA" id="ARBA00022801"/>
    </source>
</evidence>
<organism evidence="10 11">
    <name type="scientific">Campylobacter devanensis</name>
    <dbReference type="NCBI Taxonomy" id="3161138"/>
    <lineage>
        <taxon>Bacteria</taxon>
        <taxon>Pseudomonadati</taxon>
        <taxon>Campylobacterota</taxon>
        <taxon>Epsilonproteobacteria</taxon>
        <taxon>Campylobacterales</taxon>
        <taxon>Campylobacteraceae</taxon>
        <taxon>Campylobacter</taxon>
    </lineage>
</organism>
<feature type="binding site" evidence="9">
    <location>
        <position position="8"/>
    </location>
    <ligand>
        <name>Mg(2+)</name>
        <dbReference type="ChEBI" id="CHEBI:18420"/>
        <note>catalytic</note>
    </ligand>
</feature>
<keyword evidence="6 9" id="KW-0378">Hydrolase</keyword>
<dbReference type="STRING" id="1660064.CIGN_1483"/>
<comment type="cofactor">
    <cofactor evidence="1 9">
        <name>Mg(2+)</name>
        <dbReference type="ChEBI" id="CHEBI:18420"/>
    </cofactor>
</comment>
<dbReference type="EMBL" id="CP018788">
    <property type="protein sequence ID" value="ARQ99726.1"/>
    <property type="molecule type" value="Genomic_DNA"/>
</dbReference>
<dbReference type="EC" id="3.1.-.-" evidence="9"/>
<evidence type="ECO:0000256" key="7">
    <source>
        <dbReference type="ARBA" id="ARBA00022842"/>
    </source>
</evidence>
<accession>A0A1X9STY8</accession>
<dbReference type="GO" id="GO:0046872">
    <property type="term" value="F:metal ion binding"/>
    <property type="evidence" value="ECO:0007669"/>
    <property type="project" value="UniProtKB-UniRule"/>
</dbReference>
<dbReference type="KEGG" id="cdev:CIGN_1483"/>
<name>A0A1X9STY8_9BACT</name>
<evidence type="ECO:0000313" key="10">
    <source>
        <dbReference type="EMBL" id="ARQ99726.1"/>
    </source>
</evidence>
<dbReference type="GO" id="GO:0043571">
    <property type="term" value="P:maintenance of CRISPR repeat elements"/>
    <property type="evidence" value="ECO:0007669"/>
    <property type="project" value="UniProtKB-UniRule"/>
</dbReference>
<accession>A0A381DB47</accession>
<dbReference type="GO" id="GO:0051607">
    <property type="term" value="P:defense response to virus"/>
    <property type="evidence" value="ECO:0007669"/>
    <property type="project" value="UniProtKB-UniRule"/>
</dbReference>
<keyword evidence="5 9" id="KW-0255">Endonuclease</keyword>
<evidence type="ECO:0000256" key="9">
    <source>
        <dbReference type="HAMAP-Rule" id="MF_01471"/>
    </source>
</evidence>
<gene>
    <name evidence="9 10" type="primary">cas2</name>
    <name evidence="10" type="ORF">CIGN_1483</name>
</gene>
<keyword evidence="3 9" id="KW-0540">Nuclease</keyword>
<evidence type="ECO:0000256" key="2">
    <source>
        <dbReference type="ARBA" id="ARBA00009959"/>
    </source>
</evidence>
<dbReference type="Proteomes" id="UP000194309">
    <property type="component" value="Chromosome"/>
</dbReference>
<comment type="function">
    <text evidence="9">CRISPR (clustered regularly interspaced short palindromic repeat), is an adaptive immune system that provides protection against mobile genetic elements (viruses, transposable elements and conjugative plasmids). CRISPR clusters contain sequences complementary to antecedent mobile elements and target invading nucleic acids. CRISPR clusters are transcribed and processed into CRISPR RNA (crRNA). Functions as a ssRNA-specific endoribonuclease. Involved in the integration of spacer DNA into the CRISPR cassette.</text>
</comment>
<dbReference type="GO" id="GO:0016787">
    <property type="term" value="F:hydrolase activity"/>
    <property type="evidence" value="ECO:0007669"/>
    <property type="project" value="UniProtKB-KW"/>
</dbReference>
<dbReference type="SUPFAM" id="SSF143430">
    <property type="entry name" value="TTP0101/SSO1404-like"/>
    <property type="match status" value="1"/>
</dbReference>
<keyword evidence="8 9" id="KW-0051">Antiviral defense</keyword>
<dbReference type="PANTHER" id="PTHR34405">
    <property type="entry name" value="CRISPR-ASSOCIATED ENDORIBONUCLEASE CAS2"/>
    <property type="match status" value="1"/>
</dbReference>
<dbReference type="GO" id="GO:0004521">
    <property type="term" value="F:RNA endonuclease activity"/>
    <property type="evidence" value="ECO:0007669"/>
    <property type="project" value="InterPro"/>
</dbReference>
<evidence type="ECO:0000256" key="3">
    <source>
        <dbReference type="ARBA" id="ARBA00022722"/>
    </source>
</evidence>
<dbReference type="CDD" id="cd09725">
    <property type="entry name" value="Cas2_I_II_III"/>
    <property type="match status" value="1"/>
</dbReference>
<protein>
    <recommendedName>
        <fullName evidence="9">CRISPR-associated endoribonuclease Cas2</fullName>
        <ecNumber evidence="9">3.1.-.-</ecNumber>
    </recommendedName>
</protein>